<feature type="domain" description="HTH marR-type" evidence="2">
    <location>
        <begin position="12"/>
        <end position="61"/>
    </location>
</feature>
<dbReference type="Gene3D" id="3.30.460.10">
    <property type="entry name" value="Beta Polymerase, domain 2"/>
    <property type="match status" value="1"/>
</dbReference>
<dbReference type="CDD" id="cd05403">
    <property type="entry name" value="NT_KNTase_like"/>
    <property type="match status" value="1"/>
</dbReference>
<dbReference type="InterPro" id="IPR043519">
    <property type="entry name" value="NT_sf"/>
</dbReference>
<dbReference type="InterPro" id="IPR052548">
    <property type="entry name" value="Type_VII_TA_antitoxin"/>
</dbReference>
<dbReference type="PANTHER" id="PTHR33933">
    <property type="entry name" value="NUCLEOTIDYLTRANSFERASE"/>
    <property type="match status" value="1"/>
</dbReference>
<dbReference type="Pfam" id="PF12802">
    <property type="entry name" value="MarR_2"/>
    <property type="match status" value="1"/>
</dbReference>
<dbReference type="GO" id="GO:0003700">
    <property type="term" value="F:DNA-binding transcription factor activity"/>
    <property type="evidence" value="ECO:0007669"/>
    <property type="project" value="InterPro"/>
</dbReference>
<dbReference type="SUPFAM" id="SSF81301">
    <property type="entry name" value="Nucleotidyltransferase"/>
    <property type="match status" value="1"/>
</dbReference>
<dbReference type="PANTHER" id="PTHR33933:SF1">
    <property type="entry name" value="PROTEIN ADENYLYLTRANSFERASE MNTA-RELATED"/>
    <property type="match status" value="1"/>
</dbReference>
<dbReference type="InterPro" id="IPR036388">
    <property type="entry name" value="WH-like_DNA-bd_sf"/>
</dbReference>
<dbReference type="InterPro" id="IPR036390">
    <property type="entry name" value="WH_DNA-bd_sf"/>
</dbReference>
<dbReference type="SUPFAM" id="SSF46785">
    <property type="entry name" value="Winged helix' DNA-binding domain"/>
    <property type="match status" value="1"/>
</dbReference>
<sequence>MVRLIELFNRYVQWKILSYFLANPYTSVHVKELARRLNVSPGSVGSAVKLLHSEGVLVKEEKGLAHLYKLNTAHCVVLPLKKAYGIALITETIPKRKFLEIDPDIISLALFGSYADGSFDEKSDVDFLVVTPGRRDRLIDVAEELENELGKEVSLSVFGLSQWRSMAERKDAFYSSIMRNHILLYGGELL</sequence>
<dbReference type="GO" id="GO:0016779">
    <property type="term" value="F:nucleotidyltransferase activity"/>
    <property type="evidence" value="ECO:0007669"/>
    <property type="project" value="InterPro"/>
</dbReference>
<evidence type="ECO:0000259" key="2">
    <source>
        <dbReference type="Pfam" id="PF12802"/>
    </source>
</evidence>
<dbReference type="Pfam" id="PF01909">
    <property type="entry name" value="NTP_transf_2"/>
    <property type="match status" value="1"/>
</dbReference>
<name>A0A7G9YG81_9EURY</name>
<dbReference type="InterPro" id="IPR002934">
    <property type="entry name" value="Polymerase_NTP_transf_dom"/>
</dbReference>
<dbReference type="Gene3D" id="1.10.10.10">
    <property type="entry name" value="Winged helix-like DNA-binding domain superfamily/Winged helix DNA-binding domain"/>
    <property type="match status" value="1"/>
</dbReference>
<dbReference type="EMBL" id="MT631237">
    <property type="protein sequence ID" value="QNO47015.1"/>
    <property type="molecule type" value="Genomic_DNA"/>
</dbReference>
<accession>A0A7G9YG81</accession>
<evidence type="ECO:0000259" key="1">
    <source>
        <dbReference type="Pfam" id="PF01909"/>
    </source>
</evidence>
<organism evidence="3">
    <name type="scientific">Candidatus Methanogaster sp. ANME-2c ERB4</name>
    <dbReference type="NCBI Taxonomy" id="2759911"/>
    <lineage>
        <taxon>Archaea</taxon>
        <taxon>Methanobacteriati</taxon>
        <taxon>Methanobacteriota</taxon>
        <taxon>Stenosarchaea group</taxon>
        <taxon>Methanomicrobia</taxon>
        <taxon>Methanosarcinales</taxon>
        <taxon>ANME-2 cluster</taxon>
        <taxon>Candidatus Methanogasteraceae</taxon>
        <taxon>Candidatus Methanogaster</taxon>
    </lineage>
</organism>
<proteinExistence type="predicted"/>
<evidence type="ECO:0000313" key="3">
    <source>
        <dbReference type="EMBL" id="QNO47015.1"/>
    </source>
</evidence>
<dbReference type="InterPro" id="IPR000835">
    <property type="entry name" value="HTH_MarR-typ"/>
</dbReference>
<gene>
    <name evidence="3" type="ORF">JMDIOONB_00027</name>
</gene>
<evidence type="ECO:0008006" key="4">
    <source>
        <dbReference type="Google" id="ProtNLM"/>
    </source>
</evidence>
<reference evidence="3" key="1">
    <citation type="submission" date="2020-06" db="EMBL/GenBank/DDBJ databases">
        <title>Unique genomic features of the anaerobic methanotrophic archaea.</title>
        <authorList>
            <person name="Chadwick G.L."/>
            <person name="Skennerton C.T."/>
            <person name="Laso-Perez R."/>
            <person name="Leu A.O."/>
            <person name="Speth D.R."/>
            <person name="Yu H."/>
            <person name="Morgan-Lang C."/>
            <person name="Hatzenpichler R."/>
            <person name="Goudeau D."/>
            <person name="Malmstrom R."/>
            <person name="Brazelton W.J."/>
            <person name="Woyke T."/>
            <person name="Hallam S.J."/>
            <person name="Tyson G.W."/>
            <person name="Wegener G."/>
            <person name="Boetius A."/>
            <person name="Orphan V."/>
        </authorList>
    </citation>
    <scope>NUCLEOTIDE SEQUENCE</scope>
</reference>
<feature type="domain" description="Polymerase nucleotidyl transferase" evidence="1">
    <location>
        <begin position="97"/>
        <end position="159"/>
    </location>
</feature>
<protein>
    <recommendedName>
        <fullName evidence="4">HTH arsR-type domain-containing protein</fullName>
    </recommendedName>
</protein>
<dbReference type="AlphaFoldDB" id="A0A7G9YG81"/>